<dbReference type="EMBL" id="BAAATA010000027">
    <property type="protein sequence ID" value="GAA2499687.1"/>
    <property type="molecule type" value="Genomic_DNA"/>
</dbReference>
<evidence type="ECO:0000313" key="1">
    <source>
        <dbReference type="EMBL" id="GAA2499687.1"/>
    </source>
</evidence>
<protein>
    <recommendedName>
        <fullName evidence="3">Transcriptional regulator</fullName>
    </recommendedName>
</protein>
<evidence type="ECO:0000313" key="2">
    <source>
        <dbReference type="Proteomes" id="UP001501358"/>
    </source>
</evidence>
<comment type="caution">
    <text evidence="1">The sequence shown here is derived from an EMBL/GenBank/DDBJ whole genome shotgun (WGS) entry which is preliminary data.</text>
</comment>
<name>A0ABN3MCH1_9ACTN</name>
<proteinExistence type="predicted"/>
<dbReference type="Proteomes" id="UP001501358">
    <property type="component" value="Unassembled WGS sequence"/>
</dbReference>
<reference evidence="1 2" key="1">
    <citation type="journal article" date="2019" name="Int. J. Syst. Evol. Microbiol.">
        <title>The Global Catalogue of Microorganisms (GCM) 10K type strain sequencing project: providing services to taxonomists for standard genome sequencing and annotation.</title>
        <authorList>
            <consortium name="The Broad Institute Genomics Platform"/>
            <consortium name="The Broad Institute Genome Sequencing Center for Infectious Disease"/>
            <person name="Wu L."/>
            <person name="Ma J."/>
        </authorList>
    </citation>
    <scope>NUCLEOTIDE SEQUENCE [LARGE SCALE GENOMIC DNA]</scope>
    <source>
        <strain evidence="1 2">JCM 6307</strain>
    </source>
</reference>
<accession>A0ABN3MCH1</accession>
<sequence length="435" mass="47543">MRRTRKWGKIEFAHKMVRRAAELGVNLATNRTVVWKWEEGGQVPDAAAQQVMASLFGIAPEDADPANWPYWLPVWDTKSVDAPWTPAGTVETLADLVRSGHMDRRGFLTITGATLTALAANWAEAPAAFASALDGDAVTDRMVTALEQRLDTLRSLDDEMGGARLLEQARGDLALITGLLKNARYGEAAGSRLYSLAARTSYLTGWMAYDSGLRSAGQEYYVSALRAARTSGDNALGAFILAEMGVHASDIGQDRERVKMTDTAVQKVPRTTPPGVLSYLELHRAEALSRNGQHRRAGQSLSRAFALWEKHGSVALPDWMRWYGEHQLHSTEGKILFRAGDVNRSVDALADSIARAVPRDRAVRSSRLATARLAGGDLDGALDAANAGLTLLESKVTSARAQERLEEFGKKLTPFRAEPRVKEFREHLRALPSAA</sequence>
<gene>
    <name evidence="1" type="ORF">GCM10010406_40270</name>
</gene>
<organism evidence="1 2">
    <name type="scientific">Streptomyces thermolineatus</name>
    <dbReference type="NCBI Taxonomy" id="44033"/>
    <lineage>
        <taxon>Bacteria</taxon>
        <taxon>Bacillati</taxon>
        <taxon>Actinomycetota</taxon>
        <taxon>Actinomycetes</taxon>
        <taxon>Kitasatosporales</taxon>
        <taxon>Streptomycetaceae</taxon>
        <taxon>Streptomyces</taxon>
    </lineage>
</organism>
<evidence type="ECO:0008006" key="3">
    <source>
        <dbReference type="Google" id="ProtNLM"/>
    </source>
</evidence>
<keyword evidence="2" id="KW-1185">Reference proteome</keyword>